<feature type="region of interest" description="Disordered" evidence="1">
    <location>
        <begin position="77"/>
        <end position="103"/>
    </location>
</feature>
<name>A0A367LJR5_9HYPO</name>
<evidence type="ECO:0000313" key="2">
    <source>
        <dbReference type="EMBL" id="RCI14661.1"/>
    </source>
</evidence>
<dbReference type="Proteomes" id="UP000253664">
    <property type="component" value="Unassembled WGS sequence"/>
</dbReference>
<accession>A0A367LJR5</accession>
<dbReference type="AlphaFoldDB" id="A0A367LJR5"/>
<feature type="non-terminal residue" evidence="2">
    <location>
        <position position="475"/>
    </location>
</feature>
<sequence length="475" mass="49996">MSTRRHAPIFSSPRHFIHVPTPSSSSSATRPPLLASSLWWLTVVTRSPIIRCLPQSTLICTHKNNKSFFTRMITTSSSNPASKRYSIQPPFHPPLPKKKKDAARPLENQSIKPLFHSASMPMSRPCLVPSTAPARCRPMPACTAAHPSLSAMQPAAAPLVGSFDLWPRGLGVLGTGTGAVAELVPCLVFGGNEIVVCLFLAAASVLDEAGGLGRGVGMARATTGPQLASLAGDGAERMPTWMLFLGSPLKHEIVVADFAVVRRQFGELGHVIAARSDDEIPAVLELKALGLRVDVDPGSEAVLATAGHLTHLLDEAARAGHLECGADDDDGVRASLEVGADHLADGFLVRVELVVEDEARPQATDAVTPLAGKGGANLVRLLTLGARWRLGPVKQVAIEWFQVAALGAHHLLQAAVQLDRRGPGGLWLEGHSGVERVHGGVDAVNVLRVEAQQAALLGEGGDEVVEGGRGGLTGQ</sequence>
<evidence type="ECO:0000256" key="1">
    <source>
        <dbReference type="SAM" id="MobiDB-lite"/>
    </source>
</evidence>
<gene>
    <name evidence="2" type="ORF">L249_6788</name>
</gene>
<keyword evidence="3" id="KW-1185">Reference proteome</keyword>
<comment type="caution">
    <text evidence="2">The sequence shown here is derived from an EMBL/GenBank/DDBJ whole genome shotgun (WGS) entry which is preliminary data.</text>
</comment>
<organism evidence="2 3">
    <name type="scientific">Ophiocordyceps polyrhachis-furcata BCC 54312</name>
    <dbReference type="NCBI Taxonomy" id="1330021"/>
    <lineage>
        <taxon>Eukaryota</taxon>
        <taxon>Fungi</taxon>
        <taxon>Dikarya</taxon>
        <taxon>Ascomycota</taxon>
        <taxon>Pezizomycotina</taxon>
        <taxon>Sordariomycetes</taxon>
        <taxon>Hypocreomycetidae</taxon>
        <taxon>Hypocreales</taxon>
        <taxon>Ophiocordycipitaceae</taxon>
        <taxon>Ophiocordyceps</taxon>
    </lineage>
</organism>
<dbReference type="EMBL" id="LKCN02000003">
    <property type="protein sequence ID" value="RCI14661.1"/>
    <property type="molecule type" value="Genomic_DNA"/>
</dbReference>
<proteinExistence type="predicted"/>
<reference evidence="2 3" key="1">
    <citation type="journal article" date="2015" name="BMC Genomics">
        <title>Insights from the genome of Ophiocordyceps polyrhachis-furcata to pathogenicity and host specificity in insect fungi.</title>
        <authorList>
            <person name="Wichadakul D."/>
            <person name="Kobmoo N."/>
            <person name="Ingsriswang S."/>
            <person name="Tangphatsornruang S."/>
            <person name="Chantasingh D."/>
            <person name="Luangsa-ard J.J."/>
            <person name="Eurwilaichitr L."/>
        </authorList>
    </citation>
    <scope>NUCLEOTIDE SEQUENCE [LARGE SCALE GENOMIC DNA]</scope>
    <source>
        <strain evidence="2 3">BCC 54312</strain>
    </source>
</reference>
<protein>
    <submittedName>
        <fullName evidence="2">Uncharacterized protein</fullName>
    </submittedName>
</protein>
<evidence type="ECO:0000313" key="3">
    <source>
        <dbReference type="Proteomes" id="UP000253664"/>
    </source>
</evidence>